<dbReference type="EMBL" id="CM056743">
    <property type="protein sequence ID" value="KAJ8671348.1"/>
    <property type="molecule type" value="Genomic_DNA"/>
</dbReference>
<name>A0ACC2NJG1_9HYME</name>
<reference evidence="1" key="1">
    <citation type="submission" date="2023-04" db="EMBL/GenBank/DDBJ databases">
        <title>A chromosome-level genome assembly of the parasitoid wasp Eretmocerus hayati.</title>
        <authorList>
            <person name="Zhong Y."/>
            <person name="Liu S."/>
            <person name="Liu Y."/>
        </authorList>
    </citation>
    <scope>NUCLEOTIDE SEQUENCE</scope>
    <source>
        <strain evidence="1">ZJU_SS_LIU_2023</strain>
    </source>
</reference>
<evidence type="ECO:0000313" key="2">
    <source>
        <dbReference type="Proteomes" id="UP001239111"/>
    </source>
</evidence>
<dbReference type="Proteomes" id="UP001239111">
    <property type="component" value="Chromosome 3"/>
</dbReference>
<keyword evidence="2" id="KW-1185">Reference proteome</keyword>
<proteinExistence type="predicted"/>
<evidence type="ECO:0000313" key="1">
    <source>
        <dbReference type="EMBL" id="KAJ8671348.1"/>
    </source>
</evidence>
<accession>A0ACC2NJG1</accession>
<organism evidence="1 2">
    <name type="scientific">Eretmocerus hayati</name>
    <dbReference type="NCBI Taxonomy" id="131215"/>
    <lineage>
        <taxon>Eukaryota</taxon>
        <taxon>Metazoa</taxon>
        <taxon>Ecdysozoa</taxon>
        <taxon>Arthropoda</taxon>
        <taxon>Hexapoda</taxon>
        <taxon>Insecta</taxon>
        <taxon>Pterygota</taxon>
        <taxon>Neoptera</taxon>
        <taxon>Endopterygota</taxon>
        <taxon>Hymenoptera</taxon>
        <taxon>Apocrita</taxon>
        <taxon>Proctotrupomorpha</taxon>
        <taxon>Chalcidoidea</taxon>
        <taxon>Aphelinidae</taxon>
        <taxon>Aphelininae</taxon>
        <taxon>Eretmocerus</taxon>
    </lineage>
</organism>
<comment type="caution">
    <text evidence="1">The sequence shown here is derived from an EMBL/GenBank/DDBJ whole genome shotgun (WGS) entry which is preliminary data.</text>
</comment>
<sequence length="484" mass="56608">MKYFKTAYDVILRSSDLKNWYETSVNSLIDQMVEFERVGRGWSLEKIVSLKAIITKADLLNGASFIRLPKYISHKKAVVNIECSADENDCFARLIDRPKFEGLNYQTSVNVFQISEEKQIYPVYLTFDEEIQHVNLLLLHDGEKSYYCYIRHLSRLISGQISSHGHVTFTCNTCFHCFPTRDKLQEHKSNCSEINDCPVILPNENEKTLKFKNHHQKEAIHSIVYADFECLLTQYNYEQVNDRFFELNNVYEDDKENIPPQESPNATFSDYGKYAKLKKSKIVGKAFQRHVPYSAGLYYHDRYEAGKSYYTSSRRRNCTTLFAQELKRIAEVVQREIQNFPTLHMSVEDEEMFQALNSCHICGEEFNDGDKKVRDHQHRADVVQGEDGTEEVKKTAKGVTKSVIRNKITFEDYFQCLFMGKTLSYQQKYIRNELHRVFTVNQSKIALRRHDDKRSCDTDNVHTLPWGYKGSEMINLKPQSEDHL</sequence>
<protein>
    <submittedName>
        <fullName evidence="1">Uncharacterized protein</fullName>
    </submittedName>
</protein>
<gene>
    <name evidence="1" type="ORF">QAD02_002607</name>
</gene>